<organism evidence="6 7">
    <name type="scientific">Pedobacter nyackensis</name>
    <dbReference type="NCBI Taxonomy" id="475255"/>
    <lineage>
        <taxon>Bacteria</taxon>
        <taxon>Pseudomonadati</taxon>
        <taxon>Bacteroidota</taxon>
        <taxon>Sphingobacteriia</taxon>
        <taxon>Sphingobacteriales</taxon>
        <taxon>Sphingobacteriaceae</taxon>
        <taxon>Pedobacter</taxon>
    </lineage>
</organism>
<feature type="coiled-coil region" evidence="4">
    <location>
        <begin position="163"/>
        <end position="190"/>
    </location>
</feature>
<evidence type="ECO:0000259" key="5">
    <source>
        <dbReference type="Pfam" id="PF01420"/>
    </source>
</evidence>
<dbReference type="EMBL" id="FWYB01000008">
    <property type="protein sequence ID" value="SMD01186.1"/>
    <property type="molecule type" value="Genomic_DNA"/>
</dbReference>
<dbReference type="SUPFAM" id="SSF116734">
    <property type="entry name" value="DNA methylase specificity domain"/>
    <property type="match status" value="2"/>
</dbReference>
<dbReference type="PANTHER" id="PTHR30408">
    <property type="entry name" value="TYPE-1 RESTRICTION ENZYME ECOKI SPECIFICITY PROTEIN"/>
    <property type="match status" value="1"/>
</dbReference>
<evidence type="ECO:0000256" key="4">
    <source>
        <dbReference type="SAM" id="Coils"/>
    </source>
</evidence>
<name>A0A1W2DVY5_9SPHI</name>
<dbReference type="Proteomes" id="UP000192678">
    <property type="component" value="Unassembled WGS sequence"/>
</dbReference>
<dbReference type="InterPro" id="IPR000055">
    <property type="entry name" value="Restrct_endonuc_typeI_TRD"/>
</dbReference>
<dbReference type="OrthoDB" id="9816225at2"/>
<evidence type="ECO:0000256" key="2">
    <source>
        <dbReference type="ARBA" id="ARBA00022747"/>
    </source>
</evidence>
<protein>
    <submittedName>
        <fullName evidence="6">Type I restriction enzyme, S subunit</fullName>
    </submittedName>
</protein>
<accession>A0A1W2DVY5</accession>
<dbReference type="RefSeq" id="WP_084290239.1">
    <property type="nucleotide sequence ID" value="NZ_FWYB01000008.1"/>
</dbReference>
<comment type="similarity">
    <text evidence="1">Belongs to the type-I restriction system S methylase family.</text>
</comment>
<evidence type="ECO:0000256" key="3">
    <source>
        <dbReference type="ARBA" id="ARBA00023125"/>
    </source>
</evidence>
<reference evidence="6 7" key="1">
    <citation type="submission" date="2017-04" db="EMBL/GenBank/DDBJ databases">
        <authorList>
            <person name="Afonso C.L."/>
            <person name="Miller P.J."/>
            <person name="Scott M.A."/>
            <person name="Spackman E."/>
            <person name="Goraichik I."/>
            <person name="Dimitrov K.M."/>
            <person name="Suarez D.L."/>
            <person name="Swayne D.E."/>
        </authorList>
    </citation>
    <scope>NUCLEOTIDE SEQUENCE [LARGE SCALE GENOMIC DNA]</scope>
    <source>
        <strain evidence="6 7">DSM 19625</strain>
    </source>
</reference>
<dbReference type="GO" id="GO:0003677">
    <property type="term" value="F:DNA binding"/>
    <property type="evidence" value="ECO:0007669"/>
    <property type="project" value="UniProtKB-KW"/>
</dbReference>
<evidence type="ECO:0000313" key="6">
    <source>
        <dbReference type="EMBL" id="SMD01186.1"/>
    </source>
</evidence>
<keyword evidence="2" id="KW-0680">Restriction system</keyword>
<dbReference type="Gene3D" id="1.10.287.1120">
    <property type="entry name" value="Bipartite methylase S protein"/>
    <property type="match status" value="1"/>
</dbReference>
<feature type="domain" description="Type I restriction modification DNA specificity" evidence="5">
    <location>
        <begin position="1"/>
        <end position="181"/>
    </location>
</feature>
<dbReference type="PANTHER" id="PTHR30408:SF12">
    <property type="entry name" value="TYPE I RESTRICTION ENZYME MJAVIII SPECIFICITY SUBUNIT"/>
    <property type="match status" value="1"/>
</dbReference>
<evidence type="ECO:0000256" key="1">
    <source>
        <dbReference type="ARBA" id="ARBA00010923"/>
    </source>
</evidence>
<keyword evidence="7" id="KW-1185">Reference proteome</keyword>
<dbReference type="STRING" id="475255.SAMN04488101_108146"/>
<dbReference type="CDD" id="cd17254">
    <property type="entry name" value="RMtype1_S_FclI-TRD1-CR1_like"/>
    <property type="match status" value="1"/>
</dbReference>
<dbReference type="CDD" id="cd17249">
    <property type="entry name" value="RMtype1_S_EcoR124I-TRD2-CR2_like"/>
    <property type="match status" value="1"/>
</dbReference>
<dbReference type="InterPro" id="IPR052021">
    <property type="entry name" value="Type-I_RS_S_subunit"/>
</dbReference>
<dbReference type="Pfam" id="PF01420">
    <property type="entry name" value="Methylase_S"/>
    <property type="match status" value="2"/>
</dbReference>
<sequence length="387" mass="43816">MSEWKEYKLGDITNWYSGGTPSKDKKDYWGGSIPWISAKTMTDYQVSSSELTITENGLANGSRLAIEKDILLLVRGSGLFIDIPINIVEKPVAFNQDIKAIRAKNPELQDFIFFWLQGNKKGLNDILEETGIGAGKFDTDLLKKLDISIPTNKTEFDFIVQTAKAIFDKIDLLERQNAALEKMAQTLFRQWFLEEANDEWAISSLSEMANFLNGLACQKFPPKNDLDKLPALKIKELSSGISENSDWVSTDIKPEYIVKNSDVIFAWSASLMVKIWDGQDCILNQHLFKVTSEDYPKWFYYLWCKHHLTEFISIAASHATTMGHIKRGDLDEAKVLIPSPEELGAMTEQAEPLIQKIIANNIQINTLIKLRDSLLPKLMTGEVTVEQ</sequence>
<keyword evidence="4" id="KW-0175">Coiled coil</keyword>
<dbReference type="Gene3D" id="3.90.220.20">
    <property type="entry name" value="DNA methylase specificity domains"/>
    <property type="match status" value="2"/>
</dbReference>
<gene>
    <name evidence="6" type="ORF">SAMN04488101_108146</name>
</gene>
<keyword evidence="3" id="KW-0238">DNA-binding</keyword>
<feature type="domain" description="Type I restriction modification DNA specificity" evidence="5">
    <location>
        <begin position="197"/>
        <end position="359"/>
    </location>
</feature>
<dbReference type="AlphaFoldDB" id="A0A1W2DVY5"/>
<proteinExistence type="inferred from homology"/>
<evidence type="ECO:0000313" key="7">
    <source>
        <dbReference type="Proteomes" id="UP000192678"/>
    </source>
</evidence>
<dbReference type="InterPro" id="IPR044946">
    <property type="entry name" value="Restrct_endonuc_typeI_TRD_sf"/>
</dbReference>
<dbReference type="GO" id="GO:0009307">
    <property type="term" value="P:DNA restriction-modification system"/>
    <property type="evidence" value="ECO:0007669"/>
    <property type="project" value="UniProtKB-KW"/>
</dbReference>